<dbReference type="Proteomes" id="UP001232148">
    <property type="component" value="Unassembled WGS sequence"/>
</dbReference>
<gene>
    <name evidence="2" type="ORF">LX32DRAFT_441932</name>
</gene>
<evidence type="ECO:0000313" key="3">
    <source>
        <dbReference type="Proteomes" id="UP001232148"/>
    </source>
</evidence>
<name>A0AAD9HRW5_9PEZI</name>
<accession>A0AAD9HRW5</accession>
<feature type="region of interest" description="Disordered" evidence="1">
    <location>
        <begin position="261"/>
        <end position="282"/>
    </location>
</feature>
<feature type="region of interest" description="Disordered" evidence="1">
    <location>
        <begin position="474"/>
        <end position="520"/>
    </location>
</feature>
<reference evidence="2" key="1">
    <citation type="submission" date="2021-06" db="EMBL/GenBank/DDBJ databases">
        <title>Comparative genomics, transcriptomics and evolutionary studies reveal genomic signatures of adaptation to plant cell wall in hemibiotrophic fungi.</title>
        <authorList>
            <consortium name="DOE Joint Genome Institute"/>
            <person name="Baroncelli R."/>
            <person name="Diaz J.F."/>
            <person name="Benocci T."/>
            <person name="Peng M."/>
            <person name="Battaglia E."/>
            <person name="Haridas S."/>
            <person name="Andreopoulos W."/>
            <person name="Labutti K."/>
            <person name="Pangilinan J."/>
            <person name="Floch G.L."/>
            <person name="Makela M.R."/>
            <person name="Henrissat B."/>
            <person name="Grigoriev I.V."/>
            <person name="Crouch J.A."/>
            <person name="De Vries R.P."/>
            <person name="Sukno S.A."/>
            <person name="Thon M.R."/>
        </authorList>
    </citation>
    <scope>NUCLEOTIDE SEQUENCE</scope>
    <source>
        <strain evidence="2">MAFF235873</strain>
    </source>
</reference>
<keyword evidence="3" id="KW-1185">Reference proteome</keyword>
<feature type="compositionally biased region" description="Polar residues" evidence="1">
    <location>
        <begin position="212"/>
        <end position="222"/>
    </location>
</feature>
<evidence type="ECO:0000313" key="2">
    <source>
        <dbReference type="EMBL" id="KAK2034141.1"/>
    </source>
</evidence>
<proteinExistence type="predicted"/>
<feature type="compositionally biased region" description="Polar residues" evidence="1">
    <location>
        <begin position="477"/>
        <end position="487"/>
    </location>
</feature>
<sequence>MSANDIRLHSEQLLRFAQASNSPHVTADDIALATKCVDDIPQDATQATYFYTSYPVEWTQTRAIKNFLRGWRHRVKTYYDNKTTEQQPLAAPTLHAPVPDTPTAPLAPVKPRPREPSPQHIDTLTSGLSALDLHGTPTPRHVEDLTTLDGNLRIGPIDFGPRPQRHKRTSSIFSWAPTRPTEPTHRDTSPQDQTTASIETSRRSPRQLRTPAPSSAANMPSTPLTAEAASTLMAAAMAAQRHDMQTDFAAMMREAFRINDANNQNQQANRESTPRDNSRPAPLRSADVGLFHPEAKDPNHLGMVSDGKLTVYTDVYAFTDRLTDLAASRGDAAIREIWTQCLQGSALVWYSQILTPADRDLYRTATINTITAKLLERFKPHYGDAMRRWKQASYTLQDVHGAKDPMIYVQTMLRDAKACGIMDIEAQLRAVHESFDGTIQSLIPPPDEYTTLEGFLQSIRRHESTMRTIAAERITAQRPTPSHRQPQYNTSPYSPTPYTPYNHTAATRLPTELASATTVS</sequence>
<feature type="region of interest" description="Disordered" evidence="1">
    <location>
        <begin position="83"/>
        <end position="121"/>
    </location>
</feature>
<dbReference type="EMBL" id="MU842816">
    <property type="protein sequence ID" value="KAK2034141.1"/>
    <property type="molecule type" value="Genomic_DNA"/>
</dbReference>
<organism evidence="2 3">
    <name type="scientific">Colletotrichum zoysiae</name>
    <dbReference type="NCBI Taxonomy" id="1216348"/>
    <lineage>
        <taxon>Eukaryota</taxon>
        <taxon>Fungi</taxon>
        <taxon>Dikarya</taxon>
        <taxon>Ascomycota</taxon>
        <taxon>Pezizomycotina</taxon>
        <taxon>Sordariomycetes</taxon>
        <taxon>Hypocreomycetidae</taxon>
        <taxon>Glomerellales</taxon>
        <taxon>Glomerellaceae</taxon>
        <taxon>Colletotrichum</taxon>
        <taxon>Colletotrichum graminicola species complex</taxon>
    </lineage>
</organism>
<comment type="caution">
    <text evidence="2">The sequence shown here is derived from an EMBL/GenBank/DDBJ whole genome shotgun (WGS) entry which is preliminary data.</text>
</comment>
<feature type="region of interest" description="Disordered" evidence="1">
    <location>
        <begin position="134"/>
        <end position="222"/>
    </location>
</feature>
<protein>
    <submittedName>
        <fullName evidence="2">Uncharacterized protein</fullName>
    </submittedName>
</protein>
<feature type="compositionally biased region" description="Polar residues" evidence="1">
    <location>
        <begin position="190"/>
        <end position="199"/>
    </location>
</feature>
<evidence type="ECO:0000256" key="1">
    <source>
        <dbReference type="SAM" id="MobiDB-lite"/>
    </source>
</evidence>
<dbReference type="AlphaFoldDB" id="A0AAD9HRW5"/>